<keyword evidence="3 9" id="KW-0808">Transferase</keyword>
<dbReference type="PANTHER" id="PTHR12812">
    <property type="entry name" value="HEPARAN SULFATE 6-O-SULFOTRANSFERASE 3"/>
    <property type="match status" value="1"/>
</dbReference>
<protein>
    <recommendedName>
        <fullName evidence="9">Heparan-sulfate 6-O-sulfotransferase</fullName>
        <ecNumber evidence="9">2.8.2.-</ecNumber>
    </recommendedName>
</protein>
<evidence type="ECO:0000256" key="2">
    <source>
        <dbReference type="ARBA" id="ARBA00010109"/>
    </source>
</evidence>
<keyword evidence="7 9" id="KW-0472">Membrane</keyword>
<proteinExistence type="inferred from homology"/>
<evidence type="ECO:0000313" key="10">
    <source>
        <dbReference type="EMBL" id="PFX27636.1"/>
    </source>
</evidence>
<gene>
    <name evidence="10" type="primary">hs6st1a</name>
    <name evidence="10" type="ORF">AWC38_SpisGene7613</name>
</gene>
<dbReference type="Proteomes" id="UP000225706">
    <property type="component" value="Unassembled WGS sequence"/>
</dbReference>
<organism evidence="10 11">
    <name type="scientific">Stylophora pistillata</name>
    <name type="common">Smooth cauliflower coral</name>
    <dbReference type="NCBI Taxonomy" id="50429"/>
    <lineage>
        <taxon>Eukaryota</taxon>
        <taxon>Metazoa</taxon>
        <taxon>Cnidaria</taxon>
        <taxon>Anthozoa</taxon>
        <taxon>Hexacorallia</taxon>
        <taxon>Scleractinia</taxon>
        <taxon>Astrocoeniina</taxon>
        <taxon>Pocilloporidae</taxon>
        <taxon>Stylophora</taxon>
    </lineage>
</organism>
<evidence type="ECO:0000313" key="11">
    <source>
        <dbReference type="Proteomes" id="UP000225706"/>
    </source>
</evidence>
<dbReference type="EC" id="2.8.2.-" evidence="9"/>
<dbReference type="Pfam" id="PF03567">
    <property type="entry name" value="Sulfotransfer_2"/>
    <property type="match status" value="1"/>
</dbReference>
<evidence type="ECO:0000256" key="7">
    <source>
        <dbReference type="ARBA" id="ARBA00023136"/>
    </source>
</evidence>
<dbReference type="GO" id="GO:0017095">
    <property type="term" value="F:heparan sulfate 6-sulfotransferase activity"/>
    <property type="evidence" value="ECO:0007669"/>
    <property type="project" value="TreeGrafter"/>
</dbReference>
<evidence type="ECO:0000256" key="9">
    <source>
        <dbReference type="RuleBase" id="RU364122"/>
    </source>
</evidence>
<accession>A0A2B4SE36</accession>
<comment type="similarity">
    <text evidence="2 9">Belongs to the sulfotransferase 6 family.</text>
</comment>
<dbReference type="InterPro" id="IPR010635">
    <property type="entry name" value="Heparan_SO4-6-sulfoTrfase"/>
</dbReference>
<comment type="catalytic activity">
    <reaction evidence="9">
        <text>alpha-D-glucosaminyl-[heparan sulfate](n) + 3'-phosphoadenylyl sulfate = 6-sulfo-alpha-D-glucosaminyl-[heparan sulfate](n) + adenosine 3',5'-bisphosphate + H(+)</text>
        <dbReference type="Rhea" id="RHEA:56604"/>
        <dbReference type="Rhea" id="RHEA-COMP:9830"/>
        <dbReference type="Rhea" id="RHEA-COMP:14621"/>
        <dbReference type="ChEBI" id="CHEBI:15378"/>
        <dbReference type="ChEBI" id="CHEBI:58339"/>
        <dbReference type="ChEBI" id="CHEBI:58343"/>
        <dbReference type="ChEBI" id="CHEBI:58388"/>
        <dbReference type="ChEBI" id="CHEBI:140604"/>
    </reaction>
</comment>
<dbReference type="AlphaFoldDB" id="A0A2B4SE36"/>
<dbReference type="OrthoDB" id="406981at2759"/>
<comment type="subcellular location">
    <subcellularLocation>
        <location evidence="1 9">Membrane</location>
        <topology evidence="1 9">Single-pass type II membrane protein</topology>
    </subcellularLocation>
</comment>
<evidence type="ECO:0000256" key="6">
    <source>
        <dbReference type="ARBA" id="ARBA00022989"/>
    </source>
</evidence>
<evidence type="ECO:0000256" key="3">
    <source>
        <dbReference type="ARBA" id="ARBA00022679"/>
    </source>
</evidence>
<sequence length="390" mass="45413">MRPNMWHGKLRSLFIFIAVASIAVVILFVYVCPRNSCQIASTRSSMAEYRSERVNYFEANIGKEYPFDVEGNDIIVFFHMQKTGGTKFGKHLVGNLDIQHPCNCVRGRKRCDCKRPNSNKIWLFSRYSMGWPCGLHADWTELKACVPGFINKLEGRKRSRRFLYITILREPVSRVLSELKCYQKGTTWKLSLHMCKGRVPTREELPPCYTGENWTDATLPEFLNCSSNLAFNRQTRMLADLKLVGCYNKSAMSRVRREEVLLESAKRNLASMAYFALVEYQLESQYLFEKTFEMKFRKQFVQMSKDETRAAEVVLGSNDLARIQELNKLDTELYSFAKELFFERLKYFEERDKKVKEGIPQISVFLYFSFAIATKQWLVSSGKGVYCMKS</sequence>
<feature type="transmembrane region" description="Helical" evidence="9">
    <location>
        <begin position="12"/>
        <end position="31"/>
    </location>
</feature>
<evidence type="ECO:0000256" key="8">
    <source>
        <dbReference type="ARBA" id="ARBA00023180"/>
    </source>
</evidence>
<dbReference type="STRING" id="50429.A0A2B4SE36"/>
<dbReference type="InterPro" id="IPR005331">
    <property type="entry name" value="Sulfotransferase"/>
</dbReference>
<dbReference type="GO" id="GO:0016020">
    <property type="term" value="C:membrane"/>
    <property type="evidence" value="ECO:0007669"/>
    <property type="project" value="UniProtKB-SubCell"/>
</dbReference>
<name>A0A2B4SE36_STYPI</name>
<keyword evidence="4 9" id="KW-0812">Transmembrane</keyword>
<keyword evidence="11" id="KW-1185">Reference proteome</keyword>
<keyword evidence="6 9" id="KW-1133">Transmembrane helix</keyword>
<dbReference type="EMBL" id="LSMT01000098">
    <property type="protein sequence ID" value="PFX27636.1"/>
    <property type="molecule type" value="Genomic_DNA"/>
</dbReference>
<reference evidence="11" key="1">
    <citation type="journal article" date="2017" name="bioRxiv">
        <title>Comparative analysis of the genomes of Stylophora pistillata and Acropora digitifera provides evidence for extensive differences between species of corals.</title>
        <authorList>
            <person name="Voolstra C.R."/>
            <person name="Li Y."/>
            <person name="Liew Y.J."/>
            <person name="Baumgarten S."/>
            <person name="Zoccola D."/>
            <person name="Flot J.-F."/>
            <person name="Tambutte S."/>
            <person name="Allemand D."/>
            <person name="Aranda M."/>
        </authorList>
    </citation>
    <scope>NUCLEOTIDE SEQUENCE [LARGE SCALE GENOMIC DNA]</scope>
</reference>
<evidence type="ECO:0000256" key="5">
    <source>
        <dbReference type="ARBA" id="ARBA00022968"/>
    </source>
</evidence>
<dbReference type="PANTHER" id="PTHR12812:SF0">
    <property type="entry name" value="HEPARAN-SULFATE 6-O-SULFOTRANSFERASE"/>
    <property type="match status" value="1"/>
</dbReference>
<comment type="function">
    <text evidence="9">6-O-sulfation enzyme which catalyzes the transfer of sulfate from 3'-phosphoadenosine 5'-phosphosulfate (PAPS) to position 6 of the N-sulfoglucosamine residue (GlcNS) of heparan sulfate.</text>
</comment>
<keyword evidence="8" id="KW-0325">Glycoprotein</keyword>
<comment type="caution">
    <text evidence="10">The sequence shown here is derived from an EMBL/GenBank/DDBJ whole genome shotgun (WGS) entry which is preliminary data.</text>
</comment>
<dbReference type="Gene3D" id="3.40.50.300">
    <property type="entry name" value="P-loop containing nucleotide triphosphate hydrolases"/>
    <property type="match status" value="1"/>
</dbReference>
<dbReference type="FunFam" id="3.40.50.300:FF:000347">
    <property type="entry name" value="Heparan-sulfate 6-O-sulfotransferase"/>
    <property type="match status" value="1"/>
</dbReference>
<dbReference type="InterPro" id="IPR027417">
    <property type="entry name" value="P-loop_NTPase"/>
</dbReference>
<evidence type="ECO:0000256" key="4">
    <source>
        <dbReference type="ARBA" id="ARBA00022692"/>
    </source>
</evidence>
<evidence type="ECO:0000256" key="1">
    <source>
        <dbReference type="ARBA" id="ARBA00004606"/>
    </source>
</evidence>
<keyword evidence="5 9" id="KW-0735">Signal-anchor</keyword>